<comment type="similarity">
    <text evidence="1">Belongs to the peptidase S13 family.</text>
</comment>
<dbReference type="AlphaFoldDB" id="A0A2T1M0E5"/>
<dbReference type="GO" id="GO:0006508">
    <property type="term" value="P:proteolysis"/>
    <property type="evidence" value="ECO:0007669"/>
    <property type="project" value="InterPro"/>
</dbReference>
<dbReference type="EMBL" id="PXOH01000005">
    <property type="protein sequence ID" value="PSF38140.1"/>
    <property type="molecule type" value="Genomic_DNA"/>
</dbReference>
<reference evidence="3 4" key="1">
    <citation type="submission" date="2018-03" db="EMBL/GenBank/DDBJ databases">
        <title>The ancient ancestry and fast evolution of plastids.</title>
        <authorList>
            <person name="Moore K.R."/>
            <person name="Magnabosco C."/>
            <person name="Momper L."/>
            <person name="Gold D.A."/>
            <person name="Bosak T."/>
            <person name="Fournier G.P."/>
        </authorList>
    </citation>
    <scope>NUCLEOTIDE SEQUENCE [LARGE SCALE GENOMIC DNA]</scope>
    <source>
        <strain evidence="3 4">CCALA 016</strain>
    </source>
</reference>
<name>A0A2T1M0E5_9CHRO</name>
<dbReference type="InterPro" id="IPR000667">
    <property type="entry name" value="Peptidase_S13"/>
</dbReference>
<evidence type="ECO:0000256" key="1">
    <source>
        <dbReference type="ARBA" id="ARBA00006096"/>
    </source>
</evidence>
<dbReference type="PANTHER" id="PTHR30023">
    <property type="entry name" value="D-ALANYL-D-ALANINE CARBOXYPEPTIDASE"/>
    <property type="match status" value="1"/>
</dbReference>
<keyword evidence="3" id="KW-0645">Protease</keyword>
<dbReference type="Gene3D" id="3.40.710.10">
    <property type="entry name" value="DD-peptidase/beta-lactamase superfamily"/>
    <property type="match status" value="2"/>
</dbReference>
<accession>A0A2T1M0E5</accession>
<sequence>MLIRSFKWGQPLLVLLLWVGIQIPQTKEGTNPNIIIAQNNVSKSICPNELGTKIEEIIQRREFMRSHWGILIQPLNSNFNLYAKNSEKFFIPASNIKLLTTAAALLEFGSQFFIRTPIYRVGHPPNLTTLRLVGQGDPTITTDTLKALAKQLKQQGIQKIEKLIIQEGYFNNSGIPPMWEWDDLFFSYGVPANTFVLNENTFDLILTPTQVGQQLQLSWTDSIAAKQWQFENLTTTTDSTTDNNISIQGFFAQSRLIIRGQLGNNVTPNTEKIAIIAPNKYFLDTLAEVLENEGISVAQKQIISGNDSNRLENEIAFIISPSLELLIQKVNHESHNLYAETLLKLLENKANDEPKTSILQKQLTQLGIDENSYKIVDGSGLSRHNLATPDTFVTLLQNISQTPQGKVYRNSLAVGGINGTLANRFKNTPIQGNLQGKTGSLSGISALSGYLDIPNGETLVFSIMINTSDQPNTNLRQGIDEIILLLSQLKKCSNNNSSLL</sequence>
<dbReference type="Proteomes" id="UP000239001">
    <property type="component" value="Unassembled WGS sequence"/>
</dbReference>
<dbReference type="GO" id="GO:0004185">
    <property type="term" value="F:serine-type carboxypeptidase activity"/>
    <property type="evidence" value="ECO:0007669"/>
    <property type="project" value="InterPro"/>
</dbReference>
<evidence type="ECO:0000313" key="3">
    <source>
        <dbReference type="EMBL" id="PSF38140.1"/>
    </source>
</evidence>
<dbReference type="PANTHER" id="PTHR30023:SF0">
    <property type="entry name" value="PENICILLIN-SENSITIVE CARBOXYPEPTIDASE A"/>
    <property type="match status" value="1"/>
</dbReference>
<keyword evidence="2" id="KW-0378">Hydrolase</keyword>
<organism evidence="3 4">
    <name type="scientific">Aphanothece hegewaldii CCALA 016</name>
    <dbReference type="NCBI Taxonomy" id="2107694"/>
    <lineage>
        <taxon>Bacteria</taxon>
        <taxon>Bacillati</taxon>
        <taxon>Cyanobacteriota</taxon>
        <taxon>Cyanophyceae</taxon>
        <taxon>Oscillatoriophycideae</taxon>
        <taxon>Chroococcales</taxon>
        <taxon>Aphanothecaceae</taxon>
        <taxon>Aphanothece</taxon>
    </lineage>
</organism>
<dbReference type="InterPro" id="IPR012338">
    <property type="entry name" value="Beta-lactam/transpept-like"/>
</dbReference>
<dbReference type="RefSeq" id="WP_106456105.1">
    <property type="nucleotide sequence ID" value="NZ_PXOH01000005.1"/>
</dbReference>
<dbReference type="Pfam" id="PF02113">
    <property type="entry name" value="Peptidase_S13"/>
    <property type="match status" value="1"/>
</dbReference>
<gene>
    <name evidence="3" type="primary">dacB</name>
    <name evidence="3" type="ORF">C7H19_06625</name>
</gene>
<reference evidence="3 4" key="2">
    <citation type="submission" date="2018-03" db="EMBL/GenBank/DDBJ databases">
        <authorList>
            <person name="Keele B.F."/>
        </authorList>
    </citation>
    <scope>NUCLEOTIDE SEQUENCE [LARGE SCALE GENOMIC DNA]</scope>
    <source>
        <strain evidence="3 4">CCALA 016</strain>
    </source>
</reference>
<dbReference type="OrthoDB" id="9802627at2"/>
<dbReference type="GO" id="GO:0000270">
    <property type="term" value="P:peptidoglycan metabolic process"/>
    <property type="evidence" value="ECO:0007669"/>
    <property type="project" value="TreeGrafter"/>
</dbReference>
<keyword evidence="4" id="KW-1185">Reference proteome</keyword>
<dbReference type="NCBIfam" id="TIGR00666">
    <property type="entry name" value="PBP4"/>
    <property type="match status" value="1"/>
</dbReference>
<dbReference type="Gene3D" id="3.50.80.20">
    <property type="entry name" value="D-Ala-D-Ala carboxypeptidase C, peptidase S13"/>
    <property type="match status" value="1"/>
</dbReference>
<keyword evidence="3" id="KW-0121">Carboxypeptidase</keyword>
<evidence type="ECO:0000256" key="2">
    <source>
        <dbReference type="ARBA" id="ARBA00022801"/>
    </source>
</evidence>
<dbReference type="SUPFAM" id="SSF56601">
    <property type="entry name" value="beta-lactamase/transpeptidase-like"/>
    <property type="match status" value="1"/>
</dbReference>
<dbReference type="PRINTS" id="PR00922">
    <property type="entry name" value="DADACBPTASE3"/>
</dbReference>
<comment type="caution">
    <text evidence="3">The sequence shown here is derived from an EMBL/GenBank/DDBJ whole genome shotgun (WGS) entry which is preliminary data.</text>
</comment>
<evidence type="ECO:0000313" key="4">
    <source>
        <dbReference type="Proteomes" id="UP000239001"/>
    </source>
</evidence>
<proteinExistence type="inferred from homology"/>
<protein>
    <submittedName>
        <fullName evidence="3">D-alanyl-D-alanine carboxypeptidase/D-alanyl-D-alanine-endopeptidase</fullName>
    </submittedName>
</protein>